<keyword evidence="2" id="KW-1185">Reference proteome</keyword>
<protein>
    <submittedName>
        <fullName evidence="1">Uncharacterized protein</fullName>
    </submittedName>
</protein>
<proteinExistence type="predicted"/>
<dbReference type="Proteomes" id="UP000663440">
    <property type="component" value="Chromosome"/>
</dbReference>
<name>A0ABX7QEB6_9FLAO</name>
<dbReference type="EMBL" id="CP071448">
    <property type="protein sequence ID" value="QSW88993.1"/>
    <property type="molecule type" value="Genomic_DNA"/>
</dbReference>
<evidence type="ECO:0000313" key="2">
    <source>
        <dbReference type="Proteomes" id="UP000663440"/>
    </source>
</evidence>
<reference evidence="1 2" key="1">
    <citation type="submission" date="2021-03" db="EMBL/GenBank/DDBJ databases">
        <title>Flavobacterium kribbensis sp. nov, an endophytic bacteria, isolated from soybean.</title>
        <authorList>
            <person name="Lee J."/>
            <person name="Seo J."/>
        </authorList>
    </citation>
    <scope>NUCLEOTIDE SEQUENCE [LARGE SCALE GENOMIC DNA]</scope>
    <source>
        <strain evidence="1 2">BB8</strain>
    </source>
</reference>
<gene>
    <name evidence="1" type="ORF">J0383_22495</name>
</gene>
<organism evidence="1 2">
    <name type="scientific">Flavobacterium endoglycinae</name>
    <dbReference type="NCBI Taxonomy" id="2816357"/>
    <lineage>
        <taxon>Bacteria</taxon>
        <taxon>Pseudomonadati</taxon>
        <taxon>Bacteroidota</taxon>
        <taxon>Flavobacteriia</taxon>
        <taxon>Flavobacteriales</taxon>
        <taxon>Flavobacteriaceae</taxon>
        <taxon>Flavobacterium</taxon>
    </lineage>
</organism>
<dbReference type="RefSeq" id="WP_207296191.1">
    <property type="nucleotide sequence ID" value="NZ_CP071448.1"/>
</dbReference>
<evidence type="ECO:0000313" key="1">
    <source>
        <dbReference type="EMBL" id="QSW88993.1"/>
    </source>
</evidence>
<accession>A0ABX7QEB6</accession>
<sequence>MKGTLLIIVLLFSYQVQSQNDSDGEIDNSISTQFHTKCLEDLTQGNEMFEKYPNLKTMKFCSILECTSLLAYKEKDAKLWAEQRLIEIATKLFNQGAPVFLNSGMDSYLSAEQKNINLEDDNHIVYISYGGCSSPSYFHDAADIINRRTAFLIDQATK</sequence>